<sequence>MQVNGILAVPDISIKHLKILEHCHHLVPDLNELDWEENLYAPGLNLSHLNPHTGCPKGLTCTSSDLR</sequence>
<evidence type="ECO:0000313" key="2">
    <source>
        <dbReference type="Proteomes" id="UP000037035"/>
    </source>
</evidence>
<reference evidence="1 2" key="1">
    <citation type="submission" date="2015-08" db="EMBL/GenBank/DDBJ databases">
        <title>Next Generation Sequencing and Analysis of the Genome of Puccinia sorghi L Schw, the Causal Agent of Maize Common Rust.</title>
        <authorList>
            <person name="Rochi L."/>
            <person name="Burguener G."/>
            <person name="Darino M."/>
            <person name="Turjanski A."/>
            <person name="Kreff E."/>
            <person name="Dieguez M.J."/>
            <person name="Sacco F."/>
        </authorList>
    </citation>
    <scope>NUCLEOTIDE SEQUENCE [LARGE SCALE GENOMIC DNA]</scope>
    <source>
        <strain evidence="1 2">RO10H11247</strain>
    </source>
</reference>
<accession>A0A0L6V0E0</accession>
<evidence type="ECO:0000313" key="1">
    <source>
        <dbReference type="EMBL" id="KNZ53595.1"/>
    </source>
</evidence>
<dbReference type="VEuPathDB" id="FungiDB:VP01_3193g3"/>
<dbReference type="EMBL" id="LAVV01008161">
    <property type="protein sequence ID" value="KNZ53595.1"/>
    <property type="molecule type" value="Genomic_DNA"/>
</dbReference>
<keyword evidence="2" id="KW-1185">Reference proteome</keyword>
<dbReference type="AlphaFoldDB" id="A0A0L6V0E0"/>
<dbReference type="OrthoDB" id="2515405at2759"/>
<protein>
    <submittedName>
        <fullName evidence="1">Uncharacterized protein</fullName>
    </submittedName>
</protein>
<organism evidence="1 2">
    <name type="scientific">Puccinia sorghi</name>
    <dbReference type="NCBI Taxonomy" id="27349"/>
    <lineage>
        <taxon>Eukaryota</taxon>
        <taxon>Fungi</taxon>
        <taxon>Dikarya</taxon>
        <taxon>Basidiomycota</taxon>
        <taxon>Pucciniomycotina</taxon>
        <taxon>Pucciniomycetes</taxon>
        <taxon>Pucciniales</taxon>
        <taxon>Pucciniaceae</taxon>
        <taxon>Puccinia</taxon>
    </lineage>
</organism>
<gene>
    <name evidence="1" type="ORF">VP01_3193g3</name>
</gene>
<name>A0A0L6V0E0_9BASI</name>
<dbReference type="Proteomes" id="UP000037035">
    <property type="component" value="Unassembled WGS sequence"/>
</dbReference>
<proteinExistence type="predicted"/>
<comment type="caution">
    <text evidence="1">The sequence shown here is derived from an EMBL/GenBank/DDBJ whole genome shotgun (WGS) entry which is preliminary data.</text>
</comment>